<accession>A0A1G4K8V1</accession>
<dbReference type="Gene3D" id="1.20.1410.10">
    <property type="entry name" value="I/LWEQ domain"/>
    <property type="match status" value="1"/>
</dbReference>
<evidence type="ECO:0000313" key="11">
    <source>
        <dbReference type="Proteomes" id="UP000191144"/>
    </source>
</evidence>
<name>A0A1G4K8V1_9SACH</name>
<proteinExistence type="inferred from homology"/>
<keyword evidence="5" id="KW-0539">Nucleus</keyword>
<dbReference type="GO" id="GO:0005737">
    <property type="term" value="C:cytoplasm"/>
    <property type="evidence" value="ECO:0007669"/>
    <property type="project" value="UniProtKB-SubCell"/>
</dbReference>
<feature type="domain" description="Cyclin-D1-binding protein 1-like C-terminal" evidence="9">
    <location>
        <begin position="222"/>
        <end position="328"/>
    </location>
</feature>
<keyword evidence="4" id="KW-0963">Cytoplasm</keyword>
<feature type="compositionally biased region" description="Acidic residues" evidence="7">
    <location>
        <begin position="214"/>
        <end position="227"/>
    </location>
</feature>
<feature type="region of interest" description="Disordered" evidence="7">
    <location>
        <begin position="212"/>
        <end position="241"/>
    </location>
</feature>
<organism evidence="10 11">
    <name type="scientific">Lachancea meyersii CBS 8951</name>
    <dbReference type="NCBI Taxonomy" id="1266667"/>
    <lineage>
        <taxon>Eukaryota</taxon>
        <taxon>Fungi</taxon>
        <taxon>Dikarya</taxon>
        <taxon>Ascomycota</taxon>
        <taxon>Saccharomycotina</taxon>
        <taxon>Saccharomycetes</taxon>
        <taxon>Saccharomycetales</taxon>
        <taxon>Saccharomycetaceae</taxon>
        <taxon>Lachancea</taxon>
    </lineage>
</organism>
<evidence type="ECO:0000313" key="10">
    <source>
        <dbReference type="EMBL" id="SCV00494.1"/>
    </source>
</evidence>
<dbReference type="InterPro" id="IPR049317">
    <property type="entry name" value="GCIP-like_N"/>
</dbReference>
<evidence type="ECO:0000259" key="9">
    <source>
        <dbReference type="Pfam" id="PF20936"/>
    </source>
</evidence>
<dbReference type="InterPro" id="IPR049318">
    <property type="entry name" value="GCIP_C"/>
</dbReference>
<comment type="similarity">
    <text evidence="3">Belongs to the CCNDBP1 family.</text>
</comment>
<evidence type="ECO:0000256" key="7">
    <source>
        <dbReference type="SAM" id="MobiDB-lite"/>
    </source>
</evidence>
<evidence type="ECO:0000256" key="5">
    <source>
        <dbReference type="ARBA" id="ARBA00023242"/>
    </source>
</evidence>
<evidence type="ECO:0000259" key="8">
    <source>
        <dbReference type="Pfam" id="PF13324"/>
    </source>
</evidence>
<dbReference type="Proteomes" id="UP000191144">
    <property type="component" value="Chromosome G"/>
</dbReference>
<dbReference type="PANTHER" id="PTHR15492:SF1">
    <property type="entry name" value="CYCLIN-D1-BINDING PROTEIN 1"/>
    <property type="match status" value="1"/>
</dbReference>
<evidence type="ECO:0000256" key="4">
    <source>
        <dbReference type="ARBA" id="ARBA00022490"/>
    </source>
</evidence>
<dbReference type="GO" id="GO:0005634">
    <property type="term" value="C:nucleus"/>
    <property type="evidence" value="ECO:0007669"/>
    <property type="project" value="UniProtKB-SubCell"/>
</dbReference>
<dbReference type="AlphaFoldDB" id="A0A1G4K8V1"/>
<keyword evidence="11" id="KW-1185">Reference proteome</keyword>
<feature type="domain" description="Cyclin-D1-binding protein 1-like N-terminal" evidence="8">
    <location>
        <begin position="46"/>
        <end position="206"/>
    </location>
</feature>
<gene>
    <name evidence="10" type="ORF">LAME_0G10088G</name>
</gene>
<dbReference type="EMBL" id="LT598484">
    <property type="protein sequence ID" value="SCV00494.1"/>
    <property type="molecule type" value="Genomic_DNA"/>
</dbReference>
<protein>
    <submittedName>
        <fullName evidence="10">LAME_0G10088g1_1</fullName>
    </submittedName>
</protein>
<evidence type="ECO:0000256" key="6">
    <source>
        <dbReference type="ARBA" id="ARBA00023306"/>
    </source>
</evidence>
<dbReference type="OrthoDB" id="4088536at2759"/>
<reference evidence="11" key="1">
    <citation type="submission" date="2016-03" db="EMBL/GenBank/DDBJ databases">
        <authorList>
            <person name="Devillers Hugo."/>
        </authorList>
    </citation>
    <scope>NUCLEOTIDE SEQUENCE [LARGE SCALE GENOMIC DNA]</scope>
</reference>
<evidence type="ECO:0000256" key="2">
    <source>
        <dbReference type="ARBA" id="ARBA00004496"/>
    </source>
</evidence>
<dbReference type="InterPro" id="IPR026907">
    <property type="entry name" value="GCIP-like"/>
</dbReference>
<sequence>MSDSAANIKILIATLQTDFVQNFDYYEKLHGLKPKIKLQDSNPIAELKKLSQILKAHSTKIGIVSHPDKFHNNLDAAFKELQLFANAVFFLISLLPLFYQGQFTQYFTSLLDANILGLLNGISGLCDDLSQLLATPFDKLASDASGDSTEDSNSTPARLISIGKIWAACDSMLELATMGNLGLLNQKIQVSAKLVGDTLSEVEEWLLEPRVESDDPFGLDSDSDNDESGSTSETEPQEAPKEMIQFVQDWQSKLKMIRLLLQSFSKSIASNDYKNKEPTASQLDKLNELHKRIVAEIDELVSSTFMAGQDFDAEDEEIQDLKLQLNTAVREMAIIIKALNKDDEKKGKWIQVWYNKYFS</sequence>
<comment type="subcellular location">
    <subcellularLocation>
        <location evidence="2">Cytoplasm</location>
    </subcellularLocation>
    <subcellularLocation>
        <location evidence="1">Nucleus</location>
    </subcellularLocation>
</comment>
<evidence type="ECO:0000256" key="3">
    <source>
        <dbReference type="ARBA" id="ARBA00008940"/>
    </source>
</evidence>
<dbReference type="Pfam" id="PF20936">
    <property type="entry name" value="GCIP_C"/>
    <property type="match status" value="1"/>
</dbReference>
<keyword evidence="6" id="KW-0131">Cell cycle</keyword>
<evidence type="ECO:0000256" key="1">
    <source>
        <dbReference type="ARBA" id="ARBA00004123"/>
    </source>
</evidence>
<dbReference type="Pfam" id="PF13324">
    <property type="entry name" value="GCIP_N"/>
    <property type="match status" value="1"/>
</dbReference>
<dbReference type="PANTHER" id="PTHR15492">
    <property type="entry name" value="CYCLIN D1-BINDING PROTEIN 1"/>
    <property type="match status" value="1"/>
</dbReference>